<proteinExistence type="predicted"/>
<evidence type="ECO:0000259" key="3">
    <source>
        <dbReference type="PROSITE" id="PS50977"/>
    </source>
</evidence>
<name>A0ABT4UD53_9ACTN</name>
<dbReference type="PRINTS" id="PR00455">
    <property type="entry name" value="HTHTETR"/>
</dbReference>
<protein>
    <submittedName>
        <fullName evidence="4">TetR family transcriptional regulator</fullName>
    </submittedName>
</protein>
<dbReference type="InterPro" id="IPR001647">
    <property type="entry name" value="HTH_TetR"/>
</dbReference>
<sequence length="207" mass="21685">MERPEDGGCAGRARDREATRQRILDSARELFTSEGYAKVSSRRIAAHAGVNVALINRYFGAKRGLLAEVIAEEAAFPGIVEGDREGLPRRLAEHVVHRTLAGGTPLARALEHSAGDPDLKSVHEERLKNAVIGPLAEVIGGPEARARASLVASVILGVGLVRRIEGAASLNELEPDRLVDHLTAVIGACLSDAAPGRVRSGGGEGGG</sequence>
<dbReference type="InterPro" id="IPR036271">
    <property type="entry name" value="Tet_transcr_reg_TetR-rel_C_sf"/>
</dbReference>
<dbReference type="PANTHER" id="PTHR30055:SF235">
    <property type="entry name" value="TRANSCRIPTIONAL REGULATORY PROTEIN"/>
    <property type="match status" value="1"/>
</dbReference>
<dbReference type="Pfam" id="PF00440">
    <property type="entry name" value="TetR_N"/>
    <property type="match status" value="1"/>
</dbReference>
<dbReference type="SUPFAM" id="SSF46689">
    <property type="entry name" value="Homeodomain-like"/>
    <property type="match status" value="1"/>
</dbReference>
<evidence type="ECO:0000313" key="5">
    <source>
        <dbReference type="Proteomes" id="UP001527866"/>
    </source>
</evidence>
<dbReference type="PANTHER" id="PTHR30055">
    <property type="entry name" value="HTH-TYPE TRANSCRIPTIONAL REGULATOR RUTR"/>
    <property type="match status" value="1"/>
</dbReference>
<dbReference type="Proteomes" id="UP001527866">
    <property type="component" value="Unassembled WGS sequence"/>
</dbReference>
<evidence type="ECO:0000313" key="4">
    <source>
        <dbReference type="EMBL" id="MDA2814242.1"/>
    </source>
</evidence>
<dbReference type="Gene3D" id="1.10.357.10">
    <property type="entry name" value="Tetracycline Repressor, domain 2"/>
    <property type="match status" value="1"/>
</dbReference>
<reference evidence="4 5" key="1">
    <citation type="submission" date="2023-01" db="EMBL/GenBank/DDBJ databases">
        <title>Draft genome sequence of Nocardiopsis sp. RSe5-2 isolated from halophytes.</title>
        <authorList>
            <person name="Duangmal K."/>
            <person name="Chantavorakit T."/>
        </authorList>
    </citation>
    <scope>NUCLEOTIDE SEQUENCE [LARGE SCALE GENOMIC DNA]</scope>
    <source>
        <strain evidence="4 5">RSe5-2</strain>
    </source>
</reference>
<comment type="caution">
    <text evidence="4">The sequence shown here is derived from an EMBL/GenBank/DDBJ whole genome shotgun (WGS) entry which is preliminary data.</text>
</comment>
<dbReference type="EMBL" id="JAQFWQ010000110">
    <property type="protein sequence ID" value="MDA2814242.1"/>
    <property type="molecule type" value="Genomic_DNA"/>
</dbReference>
<dbReference type="InterPro" id="IPR041678">
    <property type="entry name" value="TetR_C_16"/>
</dbReference>
<accession>A0ABT4UD53</accession>
<dbReference type="Pfam" id="PF17920">
    <property type="entry name" value="TetR_C_16"/>
    <property type="match status" value="1"/>
</dbReference>
<dbReference type="RefSeq" id="WP_270689561.1">
    <property type="nucleotide sequence ID" value="NZ_JAQFWQ010000110.1"/>
</dbReference>
<dbReference type="SUPFAM" id="SSF48498">
    <property type="entry name" value="Tetracyclin repressor-like, C-terminal domain"/>
    <property type="match status" value="1"/>
</dbReference>
<gene>
    <name evidence="4" type="ORF">O4J56_26575</name>
</gene>
<evidence type="ECO:0000256" key="1">
    <source>
        <dbReference type="ARBA" id="ARBA00023125"/>
    </source>
</evidence>
<dbReference type="InterPro" id="IPR009057">
    <property type="entry name" value="Homeodomain-like_sf"/>
</dbReference>
<feature type="domain" description="HTH tetR-type" evidence="3">
    <location>
        <begin position="17"/>
        <end position="77"/>
    </location>
</feature>
<feature type="DNA-binding region" description="H-T-H motif" evidence="2">
    <location>
        <begin position="40"/>
        <end position="59"/>
    </location>
</feature>
<keyword evidence="1 2" id="KW-0238">DNA-binding</keyword>
<dbReference type="PROSITE" id="PS50977">
    <property type="entry name" value="HTH_TETR_2"/>
    <property type="match status" value="1"/>
</dbReference>
<keyword evidence="5" id="KW-1185">Reference proteome</keyword>
<evidence type="ECO:0000256" key="2">
    <source>
        <dbReference type="PROSITE-ProRule" id="PRU00335"/>
    </source>
</evidence>
<organism evidence="4 5">
    <name type="scientific">Nocardiopsis endophytica</name>
    <dbReference type="NCBI Taxonomy" id="3018445"/>
    <lineage>
        <taxon>Bacteria</taxon>
        <taxon>Bacillati</taxon>
        <taxon>Actinomycetota</taxon>
        <taxon>Actinomycetes</taxon>
        <taxon>Streptosporangiales</taxon>
        <taxon>Nocardiopsidaceae</taxon>
        <taxon>Nocardiopsis</taxon>
    </lineage>
</organism>
<dbReference type="InterPro" id="IPR050109">
    <property type="entry name" value="HTH-type_TetR-like_transc_reg"/>
</dbReference>